<dbReference type="EMBL" id="CP139487">
    <property type="protein sequence ID" value="WPU66369.1"/>
    <property type="molecule type" value="Genomic_DNA"/>
</dbReference>
<dbReference type="Gene3D" id="1.10.10.160">
    <property type="match status" value="1"/>
</dbReference>
<feature type="binding site" evidence="12">
    <location>
        <begin position="26"/>
        <end position="33"/>
    </location>
    <ligand>
        <name>ATP</name>
        <dbReference type="ChEBI" id="CHEBI:30616"/>
    </ligand>
</feature>
<dbReference type="PROSITE" id="PS51198">
    <property type="entry name" value="UVRD_HELICASE_ATP_BIND"/>
    <property type="match status" value="1"/>
</dbReference>
<keyword evidence="2 12" id="KW-0547">Nucleotide-binding</keyword>
<evidence type="ECO:0000256" key="12">
    <source>
        <dbReference type="PROSITE-ProRule" id="PRU00560"/>
    </source>
</evidence>
<keyword evidence="5 12" id="KW-0067">ATP-binding</keyword>
<name>A0AAX4HTY0_9BACT</name>
<dbReference type="GO" id="GO:0003677">
    <property type="term" value="F:DNA binding"/>
    <property type="evidence" value="ECO:0007669"/>
    <property type="project" value="UniProtKB-KW"/>
</dbReference>
<dbReference type="GO" id="GO:0000725">
    <property type="term" value="P:recombinational repair"/>
    <property type="evidence" value="ECO:0007669"/>
    <property type="project" value="TreeGrafter"/>
</dbReference>
<evidence type="ECO:0000259" key="14">
    <source>
        <dbReference type="PROSITE" id="PS51217"/>
    </source>
</evidence>
<keyword evidence="16" id="KW-1185">Reference proteome</keyword>
<comment type="catalytic activity">
    <reaction evidence="8">
        <text>Couples ATP hydrolysis with the unwinding of duplex DNA by translocating in the 3'-5' direction.</text>
        <dbReference type="EC" id="5.6.2.4"/>
    </reaction>
</comment>
<evidence type="ECO:0000256" key="5">
    <source>
        <dbReference type="ARBA" id="ARBA00022840"/>
    </source>
</evidence>
<dbReference type="PROSITE" id="PS51217">
    <property type="entry name" value="UVRD_HELICASE_CTER"/>
    <property type="match status" value="1"/>
</dbReference>
<dbReference type="KEGG" id="psti:SOO65_06390"/>
<dbReference type="CDD" id="cd17932">
    <property type="entry name" value="DEXQc_UvrD"/>
    <property type="match status" value="1"/>
</dbReference>
<keyword evidence="6" id="KW-0238">DNA-binding</keyword>
<evidence type="ECO:0000256" key="3">
    <source>
        <dbReference type="ARBA" id="ARBA00022801"/>
    </source>
</evidence>
<dbReference type="SUPFAM" id="SSF52540">
    <property type="entry name" value="P-loop containing nucleoside triphosphate hydrolases"/>
    <property type="match status" value="1"/>
</dbReference>
<dbReference type="PANTHER" id="PTHR11070:SF2">
    <property type="entry name" value="ATP-DEPENDENT DNA HELICASE SRS2"/>
    <property type="match status" value="1"/>
</dbReference>
<dbReference type="InterPro" id="IPR014016">
    <property type="entry name" value="UvrD-like_ATP-bd"/>
</dbReference>
<dbReference type="Pfam" id="PF13361">
    <property type="entry name" value="UvrD_C"/>
    <property type="match status" value="1"/>
</dbReference>
<evidence type="ECO:0000256" key="9">
    <source>
        <dbReference type="ARBA" id="ARBA00034808"/>
    </source>
</evidence>
<proteinExistence type="inferred from homology"/>
<dbReference type="InterPro" id="IPR027417">
    <property type="entry name" value="P-loop_NTPase"/>
</dbReference>
<dbReference type="EC" id="5.6.2.4" evidence="9"/>
<protein>
    <recommendedName>
        <fullName evidence="9">DNA 3'-5' helicase</fullName>
        <ecNumber evidence="9">5.6.2.4</ecNumber>
    </recommendedName>
    <alternativeName>
        <fullName evidence="10">DNA 3'-5' helicase II</fullName>
    </alternativeName>
</protein>
<comment type="similarity">
    <text evidence="1">Belongs to the helicase family. UvrD subfamily.</text>
</comment>
<dbReference type="Gene3D" id="3.40.50.300">
    <property type="entry name" value="P-loop containing nucleotide triphosphate hydrolases"/>
    <property type="match status" value="2"/>
</dbReference>
<feature type="domain" description="UvrD-like helicase C-terminal" evidence="14">
    <location>
        <begin position="289"/>
        <end position="562"/>
    </location>
</feature>
<evidence type="ECO:0000256" key="10">
    <source>
        <dbReference type="ARBA" id="ARBA00034923"/>
    </source>
</evidence>
<dbReference type="GO" id="GO:0016787">
    <property type="term" value="F:hydrolase activity"/>
    <property type="evidence" value="ECO:0007669"/>
    <property type="project" value="UniProtKB-UniRule"/>
</dbReference>
<comment type="catalytic activity">
    <reaction evidence="11">
        <text>ATP + H2O = ADP + phosphate + H(+)</text>
        <dbReference type="Rhea" id="RHEA:13065"/>
        <dbReference type="ChEBI" id="CHEBI:15377"/>
        <dbReference type="ChEBI" id="CHEBI:15378"/>
        <dbReference type="ChEBI" id="CHEBI:30616"/>
        <dbReference type="ChEBI" id="CHEBI:43474"/>
        <dbReference type="ChEBI" id="CHEBI:456216"/>
        <dbReference type="EC" id="5.6.2.4"/>
    </reaction>
</comment>
<sequence length="671" mass="77663">MISLDGLNPEQREAAETVEGPVLILAGAGSGKTRTVTYRIAHMLQNLRIPGKQILAVSFTNKAAAEMKERVSHLVDSRTRKGITLSTFHSLGIRILREDIHHLGYNNLFTIYDQADQMSIVREGLKNYRSNKNYDRGIIMSKIGLLKNQGISAEEFPKSKYYDPENNYDGATEYVYHFYQEKLQFYNALDFDDILFMVVKLFKNFPEVAKKYSERFKYIMIDEYQDTNSLQFSLIQALTSTHQNICVVGDDDQAIYGFRGADISNILNFEKQYSNTKVIKLEQNYRSVFPILDLANNVIKESKGRKEKTMRTTQMEGPLPQLWAAGDSDHEAAIVTEEIIKLQSNSVMLSDIAILYRSNTQVPPFEDQLRISQVPYNIIGGQKFYEKKEIKDIIAYLTLIQNSRDELALRRVLNVPNRGIGSVTLNKNLTLAAEQKRHLYQVLCDEQDHEGIKSFIEIIKKYQRVFNEKPLLAAITDLVEELNYYDFIEKSYDQAKLAQRKKDDVKNFMLAADRFQDRYGEDATLKNFVERLLLADSQDNQAPGEGFKKNEVTLMTLHASKGLEYDYVFLIGMEEEILPHKKTIQDNTDIDEERRLCYVGVTRARKKLWMTYAKERKIYGKMAPRFKSRFVIELPHLYKELDRTNFGDMSEDEVKDFKKSFFGNLMDSLKE</sequence>
<accession>A0AAX4HTY0</accession>
<dbReference type="AlphaFoldDB" id="A0AAX4HTY0"/>
<evidence type="ECO:0000256" key="6">
    <source>
        <dbReference type="ARBA" id="ARBA00023125"/>
    </source>
</evidence>
<gene>
    <name evidence="15" type="ORF">SOO65_06390</name>
</gene>
<keyword evidence="3 12" id="KW-0378">Hydrolase</keyword>
<evidence type="ECO:0000256" key="7">
    <source>
        <dbReference type="ARBA" id="ARBA00023235"/>
    </source>
</evidence>
<dbReference type="Gene3D" id="1.10.486.10">
    <property type="entry name" value="PCRA, domain 4"/>
    <property type="match status" value="1"/>
</dbReference>
<dbReference type="InterPro" id="IPR000212">
    <property type="entry name" value="DNA_helicase_UvrD/REP"/>
</dbReference>
<reference evidence="15 16" key="1">
    <citation type="submission" date="2023-11" db="EMBL/GenBank/DDBJ databases">
        <title>Peredibacter starrii A3.12.</title>
        <authorList>
            <person name="Mitchell R.J."/>
        </authorList>
    </citation>
    <scope>NUCLEOTIDE SEQUENCE [LARGE SCALE GENOMIC DNA]</scope>
    <source>
        <strain evidence="15 16">A3.12</strain>
    </source>
</reference>
<evidence type="ECO:0000256" key="8">
    <source>
        <dbReference type="ARBA" id="ARBA00034617"/>
    </source>
</evidence>
<dbReference type="RefSeq" id="WP_321398507.1">
    <property type="nucleotide sequence ID" value="NZ_CP139487.1"/>
</dbReference>
<dbReference type="InterPro" id="IPR014017">
    <property type="entry name" value="DNA_helicase_UvrD-like_C"/>
</dbReference>
<evidence type="ECO:0000256" key="11">
    <source>
        <dbReference type="ARBA" id="ARBA00048988"/>
    </source>
</evidence>
<dbReference type="GO" id="GO:0005829">
    <property type="term" value="C:cytosol"/>
    <property type="evidence" value="ECO:0007669"/>
    <property type="project" value="TreeGrafter"/>
</dbReference>
<feature type="domain" description="UvrD-like helicase ATP-binding" evidence="13">
    <location>
        <begin position="5"/>
        <end position="288"/>
    </location>
</feature>
<evidence type="ECO:0000256" key="1">
    <source>
        <dbReference type="ARBA" id="ARBA00009922"/>
    </source>
</evidence>
<dbReference type="CDD" id="cd18807">
    <property type="entry name" value="SF1_C_UvrD"/>
    <property type="match status" value="1"/>
</dbReference>
<evidence type="ECO:0000313" key="15">
    <source>
        <dbReference type="EMBL" id="WPU66369.1"/>
    </source>
</evidence>
<dbReference type="GO" id="GO:0005524">
    <property type="term" value="F:ATP binding"/>
    <property type="evidence" value="ECO:0007669"/>
    <property type="project" value="UniProtKB-UniRule"/>
</dbReference>
<keyword evidence="7" id="KW-0413">Isomerase</keyword>
<evidence type="ECO:0000256" key="4">
    <source>
        <dbReference type="ARBA" id="ARBA00022806"/>
    </source>
</evidence>
<dbReference type="Proteomes" id="UP001324634">
    <property type="component" value="Chromosome"/>
</dbReference>
<organism evidence="15 16">
    <name type="scientific">Peredibacter starrii</name>
    <dbReference type="NCBI Taxonomy" id="28202"/>
    <lineage>
        <taxon>Bacteria</taxon>
        <taxon>Pseudomonadati</taxon>
        <taxon>Bdellovibrionota</taxon>
        <taxon>Bacteriovoracia</taxon>
        <taxon>Bacteriovoracales</taxon>
        <taxon>Bacteriovoracaceae</taxon>
        <taxon>Peredibacter</taxon>
    </lineage>
</organism>
<dbReference type="Pfam" id="PF00580">
    <property type="entry name" value="UvrD-helicase"/>
    <property type="match status" value="1"/>
</dbReference>
<evidence type="ECO:0000256" key="2">
    <source>
        <dbReference type="ARBA" id="ARBA00022741"/>
    </source>
</evidence>
<keyword evidence="4 12" id="KW-0347">Helicase</keyword>
<dbReference type="PANTHER" id="PTHR11070">
    <property type="entry name" value="UVRD / RECB / PCRA DNA HELICASE FAMILY MEMBER"/>
    <property type="match status" value="1"/>
</dbReference>
<evidence type="ECO:0000313" key="16">
    <source>
        <dbReference type="Proteomes" id="UP001324634"/>
    </source>
</evidence>
<evidence type="ECO:0000259" key="13">
    <source>
        <dbReference type="PROSITE" id="PS51198"/>
    </source>
</evidence>
<dbReference type="InterPro" id="IPR013986">
    <property type="entry name" value="DExx_box_DNA_helicase_dom_sf"/>
</dbReference>
<dbReference type="GO" id="GO:0043138">
    <property type="term" value="F:3'-5' DNA helicase activity"/>
    <property type="evidence" value="ECO:0007669"/>
    <property type="project" value="UniProtKB-EC"/>
</dbReference>